<dbReference type="PANTHER" id="PTHR42943:SF2">
    <property type="entry name" value="GLUTATHIONE S-TRANSFERASE KAPPA 1"/>
    <property type="match status" value="1"/>
</dbReference>
<dbReference type="InterPro" id="IPR051924">
    <property type="entry name" value="GST_Kappa/NadH"/>
</dbReference>
<evidence type="ECO:0000256" key="2">
    <source>
        <dbReference type="PIRSR" id="PIRSR006386-1"/>
    </source>
</evidence>
<comment type="caution">
    <text evidence="4">The sequence shown here is derived from an EMBL/GenBank/DDBJ whole genome shotgun (WGS) entry which is preliminary data.</text>
</comment>
<evidence type="ECO:0000313" key="7">
    <source>
        <dbReference type="Proteomes" id="UP000182800"/>
    </source>
</evidence>
<dbReference type="SUPFAM" id="SSF52833">
    <property type="entry name" value="Thioredoxin-like"/>
    <property type="match status" value="1"/>
</dbReference>
<sequence length="207" mass="23267">MARAPVIEFWYEFASTYSYLSAMRIEEAAREAGVVVRWRPFLLGPIFSTQGWNTSPFNLYPAKGRYMWRDMAREAARIGLPLVRPAPFPQNSLTATRVALLGADEPWGPQFTRAVYRTEFGEGRSIEEPSAVRAILETCGLDPDVIMKAATGDANKTRLRALTEEARSRHIFGAPTFFSEDGEMFWGNDRLEAALAWATGERPGDLR</sequence>
<dbReference type="PANTHER" id="PTHR42943">
    <property type="entry name" value="GLUTATHIONE S-TRANSFERASE KAPPA"/>
    <property type="match status" value="1"/>
</dbReference>
<dbReference type="Gene3D" id="3.40.30.10">
    <property type="entry name" value="Glutaredoxin"/>
    <property type="match status" value="1"/>
</dbReference>
<proteinExistence type="inferred from homology"/>
<dbReference type="CDD" id="cd03022">
    <property type="entry name" value="DsbA_HCCA_Iso"/>
    <property type="match status" value="1"/>
</dbReference>
<dbReference type="EMBL" id="LJSX01000010">
    <property type="protein sequence ID" value="KPQ11112.1"/>
    <property type="molecule type" value="Genomic_DNA"/>
</dbReference>
<dbReference type="EMBL" id="FMBM01000001">
    <property type="protein sequence ID" value="SCC78129.1"/>
    <property type="molecule type" value="Genomic_DNA"/>
</dbReference>
<dbReference type="Pfam" id="PF01323">
    <property type="entry name" value="DSBA"/>
    <property type="match status" value="1"/>
</dbReference>
<dbReference type="AlphaFoldDB" id="A0A0P8A142"/>
<dbReference type="STRING" id="1653334.GA0071312_0100"/>
<dbReference type="InterPro" id="IPR014440">
    <property type="entry name" value="HCCAis_GSTk"/>
</dbReference>
<dbReference type="PIRSF" id="PIRSF006386">
    <property type="entry name" value="HCCAis_GSTk"/>
    <property type="match status" value="1"/>
</dbReference>
<comment type="similarity">
    <text evidence="1">Belongs to the GST superfamily. NadH family.</text>
</comment>
<dbReference type="InterPro" id="IPR001853">
    <property type="entry name" value="DSBA-like_thioredoxin_dom"/>
</dbReference>
<accession>A0A0P8A142</accession>
<evidence type="ECO:0000259" key="3">
    <source>
        <dbReference type="Pfam" id="PF01323"/>
    </source>
</evidence>
<keyword evidence="1 4" id="KW-0413">Isomerase</keyword>
<dbReference type="Proteomes" id="UP000182800">
    <property type="component" value="Unassembled WGS sequence"/>
</dbReference>
<dbReference type="GO" id="GO:1901170">
    <property type="term" value="P:naphthalene catabolic process"/>
    <property type="evidence" value="ECO:0007669"/>
    <property type="project" value="InterPro"/>
</dbReference>
<comment type="catalytic activity">
    <reaction evidence="1">
        <text>2-hydroxychromene-2-carboxylate = (3E)-4-(2-hydroxyphenyl)-2-oxobut-3-enoate</text>
        <dbReference type="Rhea" id="RHEA:27401"/>
        <dbReference type="ChEBI" id="CHEBI:59350"/>
        <dbReference type="ChEBI" id="CHEBI:59353"/>
        <dbReference type="EC" id="5.99.1.4"/>
    </reaction>
</comment>
<evidence type="ECO:0000313" key="5">
    <source>
        <dbReference type="EMBL" id="SCC78129.1"/>
    </source>
</evidence>
<evidence type="ECO:0000256" key="1">
    <source>
        <dbReference type="PIRNR" id="PIRNR006386"/>
    </source>
</evidence>
<dbReference type="GO" id="GO:0018845">
    <property type="term" value="F:2-hydroxychromene-2-carboxylate isomerase activity"/>
    <property type="evidence" value="ECO:0007669"/>
    <property type="project" value="UniProtKB-UniRule"/>
</dbReference>
<dbReference type="InterPro" id="IPR036249">
    <property type="entry name" value="Thioredoxin-like_sf"/>
</dbReference>
<dbReference type="GO" id="GO:0006749">
    <property type="term" value="P:glutathione metabolic process"/>
    <property type="evidence" value="ECO:0007669"/>
    <property type="project" value="TreeGrafter"/>
</dbReference>
<reference evidence="4 6" key="1">
    <citation type="submission" date="2015-09" db="EMBL/GenBank/DDBJ databases">
        <title>Identification and resolution of microdiversity through metagenomic sequencing of parallel consortia.</title>
        <authorList>
            <person name="Nelson W.C."/>
            <person name="Romine M.F."/>
            <person name="Lindemann S.R."/>
        </authorList>
    </citation>
    <scope>NUCLEOTIDE SEQUENCE [LARGE SCALE GENOMIC DNA]</scope>
    <source>
        <strain evidence="4">HL-109</strain>
    </source>
</reference>
<dbReference type="GO" id="GO:0004602">
    <property type="term" value="F:glutathione peroxidase activity"/>
    <property type="evidence" value="ECO:0007669"/>
    <property type="project" value="TreeGrafter"/>
</dbReference>
<name>A0A0P8A142_9HYPH</name>
<dbReference type="InterPro" id="IPR044087">
    <property type="entry name" value="NahD-like"/>
</dbReference>
<keyword evidence="7" id="KW-1185">Reference proteome</keyword>
<evidence type="ECO:0000313" key="6">
    <source>
        <dbReference type="Proteomes" id="UP000050497"/>
    </source>
</evidence>
<feature type="domain" description="DSBA-like thioredoxin" evidence="3">
    <location>
        <begin position="6"/>
        <end position="193"/>
    </location>
</feature>
<dbReference type="Proteomes" id="UP000050497">
    <property type="component" value="Unassembled WGS sequence"/>
</dbReference>
<dbReference type="OrthoDB" id="5244108at2"/>
<reference evidence="5 7" key="2">
    <citation type="submission" date="2016-08" db="EMBL/GenBank/DDBJ databases">
        <authorList>
            <person name="Varghese N."/>
            <person name="Submissions Spin"/>
        </authorList>
    </citation>
    <scope>NUCLEOTIDE SEQUENCE [LARGE SCALE GENOMIC DNA]</scope>
    <source>
        <strain evidence="5 7">HL-109</strain>
    </source>
</reference>
<gene>
    <name evidence="5" type="ORF">GA0071312_0100</name>
    <name evidence="4" type="ORF">HLUCCO17_08210</name>
</gene>
<organism evidence="4 6">
    <name type="scientific">Saliniramus fredricksonii</name>
    <dbReference type="NCBI Taxonomy" id="1653334"/>
    <lineage>
        <taxon>Bacteria</taxon>
        <taxon>Pseudomonadati</taxon>
        <taxon>Pseudomonadota</taxon>
        <taxon>Alphaproteobacteria</taxon>
        <taxon>Hyphomicrobiales</taxon>
        <taxon>Salinarimonadaceae</taxon>
        <taxon>Saliniramus</taxon>
    </lineage>
</organism>
<dbReference type="RefSeq" id="WP_074444073.1">
    <property type="nucleotide sequence ID" value="NZ_FMBM01000001.1"/>
</dbReference>
<dbReference type="EC" id="5.99.1.4" evidence="1"/>
<evidence type="ECO:0000313" key="4">
    <source>
        <dbReference type="EMBL" id="KPQ11112.1"/>
    </source>
</evidence>
<dbReference type="GO" id="GO:0004364">
    <property type="term" value="F:glutathione transferase activity"/>
    <property type="evidence" value="ECO:0007669"/>
    <property type="project" value="TreeGrafter"/>
</dbReference>
<dbReference type="PATRIC" id="fig|1653334.4.peg.2723"/>
<protein>
    <recommendedName>
        <fullName evidence="1">2-hydroxychromene-2-carboxylate isomerase</fullName>
        <ecNumber evidence="1">5.99.1.4</ecNumber>
    </recommendedName>
</protein>
<feature type="active site" description="Nucleophile" evidence="2">
    <location>
        <position position="15"/>
    </location>
</feature>